<proteinExistence type="evidence at transcript level"/>
<dbReference type="AlphaFoldDB" id="I3T1N6"/>
<evidence type="ECO:0000313" key="1">
    <source>
        <dbReference type="EMBL" id="AFK46428.1"/>
    </source>
</evidence>
<protein>
    <submittedName>
        <fullName evidence="1">Uncharacterized protein</fullName>
    </submittedName>
</protein>
<reference evidence="1" key="1">
    <citation type="submission" date="2012-05" db="EMBL/GenBank/DDBJ databases">
        <authorList>
            <person name="Krishnakumar V."/>
            <person name="Cheung F."/>
            <person name="Xiao Y."/>
            <person name="Chan A."/>
            <person name="Moskal W.A."/>
            <person name="Town C.D."/>
        </authorList>
    </citation>
    <scope>NUCLEOTIDE SEQUENCE</scope>
</reference>
<organism evidence="1">
    <name type="scientific">Lotus japonicus</name>
    <name type="common">Lotus corniculatus var. japonicus</name>
    <dbReference type="NCBI Taxonomy" id="34305"/>
    <lineage>
        <taxon>Eukaryota</taxon>
        <taxon>Viridiplantae</taxon>
        <taxon>Streptophyta</taxon>
        <taxon>Embryophyta</taxon>
        <taxon>Tracheophyta</taxon>
        <taxon>Spermatophyta</taxon>
        <taxon>Magnoliopsida</taxon>
        <taxon>eudicotyledons</taxon>
        <taxon>Gunneridae</taxon>
        <taxon>Pentapetalae</taxon>
        <taxon>rosids</taxon>
        <taxon>fabids</taxon>
        <taxon>Fabales</taxon>
        <taxon>Fabaceae</taxon>
        <taxon>Papilionoideae</taxon>
        <taxon>50 kb inversion clade</taxon>
        <taxon>NPAAA clade</taxon>
        <taxon>Hologalegina</taxon>
        <taxon>robinioid clade</taxon>
        <taxon>Loteae</taxon>
        <taxon>Lotus</taxon>
    </lineage>
</organism>
<accession>I3T1N6</accession>
<dbReference type="PANTHER" id="PTHR33257:SF58">
    <property type="entry name" value="REJ DOMAIN-CONTAINING PROTEIN"/>
    <property type="match status" value="1"/>
</dbReference>
<dbReference type="EMBL" id="BT146634">
    <property type="protein sequence ID" value="AFK46428.1"/>
    <property type="molecule type" value="mRNA"/>
</dbReference>
<name>I3T1N6_LOTJA</name>
<dbReference type="PANTHER" id="PTHR33257">
    <property type="entry name" value="OS05G0165500 PROTEIN"/>
    <property type="match status" value="1"/>
</dbReference>
<sequence length="123" mass="13667">MFKKSEPSQNTVLQIKQDDKFFCRLLTKESSMTNPSFRVAAVTVPFVWESQPGTPKYTFSENTLPPLTPPPSYYSSTSPCKKQVKKRSRSNLLLALLPKLNLKKTILSSSSTSSSSPSTFSSP</sequence>